<evidence type="ECO:0000256" key="9">
    <source>
        <dbReference type="ARBA" id="ARBA00023239"/>
    </source>
</evidence>
<dbReference type="GO" id="GO:0046872">
    <property type="term" value="F:metal ion binding"/>
    <property type="evidence" value="ECO:0007669"/>
    <property type="project" value="UniProtKB-KW"/>
</dbReference>
<feature type="binding site" evidence="11">
    <location>
        <begin position="265"/>
        <end position="266"/>
    </location>
    <ligand>
        <name>4-CDP-2-C-methyl-D-erythritol 2-phosphate</name>
        <dbReference type="ChEBI" id="CHEBI:57919"/>
    </ligand>
</feature>
<evidence type="ECO:0000313" key="13">
    <source>
        <dbReference type="EMBL" id="MBI4920150.1"/>
    </source>
</evidence>
<evidence type="ECO:0000256" key="1">
    <source>
        <dbReference type="ARBA" id="ARBA00000200"/>
    </source>
</evidence>
<feature type="site" description="Transition state stabilizer" evidence="11">
    <location>
        <position position="364"/>
    </location>
</feature>
<dbReference type="Gene3D" id="3.90.550.10">
    <property type="entry name" value="Spore Coat Polysaccharide Biosynthesis Protein SpsA, Chain A"/>
    <property type="match status" value="1"/>
</dbReference>
<feature type="site" description="Positions MEP for the nucleophilic attack" evidence="11">
    <location>
        <position position="156"/>
    </location>
</feature>
<dbReference type="InterPro" id="IPR036571">
    <property type="entry name" value="MECDP_synthase_sf"/>
</dbReference>
<dbReference type="NCBIfam" id="TIGR00151">
    <property type="entry name" value="ispF"/>
    <property type="match status" value="1"/>
</dbReference>
<dbReference type="GO" id="GO:0050518">
    <property type="term" value="F:2-C-methyl-D-erythritol 4-phosphate cytidylyltransferase activity"/>
    <property type="evidence" value="ECO:0007669"/>
    <property type="project" value="UniProtKB-UniRule"/>
</dbReference>
<feature type="binding site" evidence="11">
    <location>
        <position position="241"/>
    </location>
    <ligand>
        <name>a divalent metal cation</name>
        <dbReference type="ChEBI" id="CHEBI:60240"/>
    </ligand>
</feature>
<feature type="site" description="Transition state stabilizer" evidence="11">
    <location>
        <position position="265"/>
    </location>
</feature>
<feature type="binding site" evidence="11">
    <location>
        <begin position="363"/>
        <end position="366"/>
    </location>
    <ligand>
        <name>4-CDP-2-C-methyl-D-erythritol 2-phosphate</name>
        <dbReference type="ChEBI" id="CHEBI:57919"/>
    </ligand>
</feature>
<feature type="site" description="Positions MEP for the nucleophilic attack" evidence="11">
    <location>
        <position position="212"/>
    </location>
</feature>
<keyword evidence="9 11" id="KW-0456">Lyase</keyword>
<keyword evidence="5 11" id="KW-0808">Transferase</keyword>
<dbReference type="InterPro" id="IPR034683">
    <property type="entry name" value="IspD/TarI"/>
</dbReference>
<evidence type="ECO:0000256" key="7">
    <source>
        <dbReference type="ARBA" id="ARBA00022723"/>
    </source>
</evidence>
<feature type="binding site" evidence="11">
    <location>
        <position position="370"/>
    </location>
    <ligand>
        <name>4-CDP-2-C-methyl-D-erythritol 2-phosphate</name>
        <dbReference type="ChEBI" id="CHEBI:57919"/>
    </ligand>
</feature>
<comment type="similarity">
    <text evidence="11">In the C-terminal section; belongs to the IspF family.</text>
</comment>
<dbReference type="CDD" id="cd00554">
    <property type="entry name" value="MECDP_synthase"/>
    <property type="match status" value="1"/>
</dbReference>
<dbReference type="HAMAP" id="MF_01520">
    <property type="entry name" value="IspDF"/>
    <property type="match status" value="1"/>
</dbReference>
<dbReference type="SUPFAM" id="SSF53448">
    <property type="entry name" value="Nucleotide-diphospho-sugar transferases"/>
    <property type="match status" value="1"/>
</dbReference>
<feature type="binding site" evidence="11">
    <location>
        <begin position="287"/>
        <end position="289"/>
    </location>
    <ligand>
        <name>4-CDP-2-C-methyl-D-erythritol 2-phosphate</name>
        <dbReference type="ChEBI" id="CHEBI:57919"/>
    </ligand>
</feature>
<dbReference type="CDD" id="cd02516">
    <property type="entry name" value="CDP-ME_synthetase"/>
    <property type="match status" value="1"/>
</dbReference>
<dbReference type="HAMAP" id="MF_00108">
    <property type="entry name" value="IspD"/>
    <property type="match status" value="1"/>
</dbReference>
<feature type="binding site" evidence="11">
    <location>
        <position position="373"/>
    </location>
    <ligand>
        <name>4-CDP-2-C-methyl-D-erythritol 2-phosphate</name>
        <dbReference type="ChEBI" id="CHEBI:57919"/>
    </ligand>
</feature>
<dbReference type="PANTHER" id="PTHR43181:SF1">
    <property type="entry name" value="2-C-METHYL-D-ERYTHRITOL 2,4-CYCLODIPHOSPHATE SYNTHASE, CHLOROPLASTIC"/>
    <property type="match status" value="1"/>
</dbReference>
<protein>
    <recommendedName>
        <fullName evidence="11">Bifunctional enzyme IspD/IspF</fullName>
    </recommendedName>
    <domain>
        <recommendedName>
            <fullName evidence="11">2-C-methyl-D-erythritol 4-phosphate cytidylyltransferase</fullName>
            <ecNumber evidence="11">2.7.7.60</ecNumber>
        </recommendedName>
        <alternativeName>
            <fullName evidence="11">4-diphosphocytidyl-2C-methyl-D-erythritol synthase</fullName>
        </alternativeName>
        <alternativeName>
            <fullName evidence="11">MEP cytidylyltransferase</fullName>
            <shortName evidence="11">MCT</shortName>
        </alternativeName>
    </domain>
    <domain>
        <recommendedName>
            <fullName evidence="11">2-C-methyl-D-erythritol 2,4-cyclodiphosphate synthase</fullName>
            <shortName evidence="11">MECDP-synthase</shortName>
            <shortName evidence="11">MECPP-synthase</shortName>
            <shortName evidence="11">MECPS</shortName>
            <ecNumber evidence="11">4.6.1.12</ecNumber>
        </recommendedName>
    </domain>
</protein>
<dbReference type="Pfam" id="PF02542">
    <property type="entry name" value="YgbB"/>
    <property type="match status" value="1"/>
</dbReference>
<dbReference type="GO" id="GO:0016114">
    <property type="term" value="P:terpenoid biosynthetic process"/>
    <property type="evidence" value="ECO:0007669"/>
    <property type="project" value="InterPro"/>
</dbReference>
<feature type="site" description="Transition state stabilizer" evidence="11">
    <location>
        <position position="25"/>
    </location>
</feature>
<dbReference type="PROSITE" id="PS01350">
    <property type="entry name" value="ISPF"/>
    <property type="match status" value="1"/>
</dbReference>
<evidence type="ECO:0000256" key="6">
    <source>
        <dbReference type="ARBA" id="ARBA00022695"/>
    </source>
</evidence>
<sequence>MAAQKTIAVLIVAAGTGERAGGAPKQYRMLGGKPVLARTVEAFLARPDVNWVLPVIHRDHTTLYGGLGLAGAKLLPAIKGAPSRQGSVLAGLIAMVDLAPDLVLIQDAARPLVDAETIDGVLAALESSFAALPVVPVTDTIKRSEDGRTVSGTEDRRKLFAAQTPQGFAFAAILDAHRRAAKEPAEFTDDAAIAEWAGLPVVLTKGSPRNIKLTLPEDFSRAERLLGGGMETRTGTGFDVHPFEAGDAVWLGGVRIPHTHRLKGHSDADAALHALTDAIYGALGEGDIGTFFPPSEPQWKGASSSVFLKHAAGLVAERGGRIVNLDLTIVCEAPRISPHVEAMKAAIAAACGITVGRVAVKATTSEKLGFTGRGEGLMAMATASIELPRRD</sequence>
<dbReference type="SUPFAM" id="SSF69765">
    <property type="entry name" value="IpsF-like"/>
    <property type="match status" value="1"/>
</dbReference>
<dbReference type="AlphaFoldDB" id="A0A933NWG0"/>
<comment type="caution">
    <text evidence="11">Lacks conserved residue(s) required for the propagation of feature annotation.</text>
</comment>
<keyword evidence="8 11" id="KW-0414">Isoprene biosynthesis</keyword>
<dbReference type="Pfam" id="PF01128">
    <property type="entry name" value="IspD"/>
    <property type="match status" value="1"/>
</dbReference>
<feature type="binding site" evidence="11">
    <location>
        <begin position="239"/>
        <end position="241"/>
    </location>
    <ligand>
        <name>4-CDP-2-C-methyl-D-erythritol 2-phosphate</name>
        <dbReference type="ChEBI" id="CHEBI:57919"/>
    </ligand>
</feature>
<comment type="caution">
    <text evidence="13">The sequence shown here is derived from an EMBL/GenBank/DDBJ whole genome shotgun (WGS) entry which is preliminary data.</text>
</comment>
<dbReference type="GO" id="GO:0019288">
    <property type="term" value="P:isopentenyl diphosphate biosynthetic process, methylerythritol 4-phosphate pathway"/>
    <property type="evidence" value="ECO:0007669"/>
    <property type="project" value="UniProtKB-UniRule"/>
</dbReference>
<comment type="similarity">
    <text evidence="11">In the N-terminal section; belongs to the IspD/TarI cytidylyltransferase family. IspD subfamily.</text>
</comment>
<evidence type="ECO:0000256" key="10">
    <source>
        <dbReference type="ARBA" id="ARBA00023268"/>
    </source>
</evidence>
<dbReference type="FunFam" id="3.90.550.10:FF:000003">
    <property type="entry name" value="2-C-methyl-D-erythritol 4-phosphate cytidylyltransferase"/>
    <property type="match status" value="1"/>
</dbReference>
<name>A0A933NWG0_9HYPH</name>
<comment type="catalytic activity">
    <reaction evidence="11">
        <text>2-C-methyl-D-erythritol 4-phosphate + CTP + H(+) = 4-CDP-2-C-methyl-D-erythritol + diphosphate</text>
        <dbReference type="Rhea" id="RHEA:13429"/>
        <dbReference type="ChEBI" id="CHEBI:15378"/>
        <dbReference type="ChEBI" id="CHEBI:33019"/>
        <dbReference type="ChEBI" id="CHEBI:37563"/>
        <dbReference type="ChEBI" id="CHEBI:57823"/>
        <dbReference type="ChEBI" id="CHEBI:58262"/>
        <dbReference type="EC" id="2.7.7.60"/>
    </reaction>
</comment>
<dbReference type="GO" id="GO:0008685">
    <property type="term" value="F:2-C-methyl-D-erythritol 2,4-cyclodiphosphate synthase activity"/>
    <property type="evidence" value="ECO:0007669"/>
    <property type="project" value="UniProtKB-UniRule"/>
</dbReference>
<keyword evidence="6 11" id="KW-0548">Nucleotidyltransferase</keyword>
<evidence type="ECO:0000256" key="8">
    <source>
        <dbReference type="ARBA" id="ARBA00023229"/>
    </source>
</evidence>
<comment type="similarity">
    <text evidence="4">Belongs to the IspF family.</text>
</comment>
<dbReference type="InterPro" id="IPR001228">
    <property type="entry name" value="IspD"/>
</dbReference>
<comment type="pathway">
    <text evidence="3 11">Isoprenoid biosynthesis; isopentenyl diphosphate biosynthesis via DXP pathway; isopentenyl diphosphate from 1-deoxy-D-xylulose 5-phosphate: step 4/6.</text>
</comment>
<dbReference type="Gene3D" id="3.30.1330.50">
    <property type="entry name" value="2-C-methyl-D-erythritol 2,4-cyclodiphosphate synthase"/>
    <property type="match status" value="1"/>
</dbReference>
<dbReference type="InterPro" id="IPR020555">
    <property type="entry name" value="MECDP_synthase_CS"/>
</dbReference>
<comment type="function">
    <text evidence="11">Bifunctional enzyme that catalyzes the formation of 4-diphosphocytidyl-2-C-methyl-D-erythritol from CTP and 2-C-methyl-D-erythritol 4-phosphate (MEP) (IspD), and catalyzes the conversion of 4-diphosphocytidyl-2-C-methyl-D-erythritol 2-phosphate (CDP-ME2P) to 2-C-methyl-D-erythritol 2,4-cyclodiphosphate (ME-CPP) with a corresponding release of cytidine 5-monophosphate (CMP) (IspF).</text>
</comment>
<dbReference type="EC" id="2.7.7.60" evidence="11"/>
<dbReference type="EC" id="4.6.1.12" evidence="11"/>
<feature type="region of interest" description="2-C-methyl-D-erythritol 2,4-cyclodiphosphate synthase" evidence="11">
    <location>
        <begin position="233"/>
        <end position="391"/>
    </location>
</feature>
<reference evidence="13" key="1">
    <citation type="submission" date="2020-07" db="EMBL/GenBank/DDBJ databases">
        <title>Huge and variable diversity of episymbiotic CPR bacteria and DPANN archaea in groundwater ecosystems.</title>
        <authorList>
            <person name="He C.Y."/>
            <person name="Keren R."/>
            <person name="Whittaker M."/>
            <person name="Farag I.F."/>
            <person name="Doudna J."/>
            <person name="Cate J.H.D."/>
            <person name="Banfield J.F."/>
        </authorList>
    </citation>
    <scope>NUCLEOTIDE SEQUENCE</scope>
    <source>
        <strain evidence="13">NC_groundwater_1586_Pr3_B-0.1um_66_15</strain>
    </source>
</reference>
<evidence type="ECO:0000256" key="2">
    <source>
        <dbReference type="ARBA" id="ARBA00001968"/>
    </source>
</evidence>
<evidence type="ECO:0000256" key="5">
    <source>
        <dbReference type="ARBA" id="ARBA00022679"/>
    </source>
</evidence>
<feature type="binding site" evidence="11">
    <location>
        <position position="239"/>
    </location>
    <ligand>
        <name>a divalent metal cation</name>
        <dbReference type="ChEBI" id="CHEBI:60240"/>
    </ligand>
</feature>
<evidence type="ECO:0000256" key="11">
    <source>
        <dbReference type="HAMAP-Rule" id="MF_01520"/>
    </source>
</evidence>
<dbReference type="NCBIfam" id="TIGR00453">
    <property type="entry name" value="ispD"/>
    <property type="match status" value="1"/>
</dbReference>
<comment type="pathway">
    <text evidence="11">Isoprenoid biosynthesis; isopentenyl diphosphate biosynthesis via DXP pathway; isopentenyl diphosphate from 1-deoxy-D-xylulose 5-phosphate: step 2/6.</text>
</comment>
<dbReference type="EMBL" id="JACRAF010000002">
    <property type="protein sequence ID" value="MBI4920150.1"/>
    <property type="molecule type" value="Genomic_DNA"/>
</dbReference>
<evidence type="ECO:0000256" key="4">
    <source>
        <dbReference type="ARBA" id="ARBA00008480"/>
    </source>
</evidence>
<proteinExistence type="inferred from homology"/>
<comment type="cofactor">
    <cofactor evidence="2 11">
        <name>a divalent metal cation</name>
        <dbReference type="ChEBI" id="CHEBI:60240"/>
    </cofactor>
</comment>
<evidence type="ECO:0000313" key="14">
    <source>
        <dbReference type="Proteomes" id="UP000782610"/>
    </source>
</evidence>
<feature type="site" description="Transition state stabilizer" evidence="11">
    <location>
        <position position="19"/>
    </location>
</feature>
<keyword evidence="10 11" id="KW-0511">Multifunctional enzyme</keyword>
<dbReference type="PANTHER" id="PTHR43181">
    <property type="entry name" value="2-C-METHYL-D-ERYTHRITOL 2,4-CYCLODIPHOSPHATE SYNTHASE, CHLOROPLASTIC"/>
    <property type="match status" value="1"/>
</dbReference>
<dbReference type="InterPro" id="IPR029044">
    <property type="entry name" value="Nucleotide-diphossugar_trans"/>
</dbReference>
<feature type="domain" description="2-C-methyl-D-erythritol 2,4-cyclodiphosphate synthase" evidence="12">
    <location>
        <begin position="233"/>
        <end position="385"/>
    </location>
</feature>
<dbReference type="Proteomes" id="UP000782610">
    <property type="component" value="Unassembled WGS sequence"/>
</dbReference>
<comment type="catalytic activity">
    <reaction evidence="1 11">
        <text>4-CDP-2-C-methyl-D-erythritol 2-phosphate = 2-C-methyl-D-erythritol 2,4-cyclic diphosphate + CMP</text>
        <dbReference type="Rhea" id="RHEA:23864"/>
        <dbReference type="ChEBI" id="CHEBI:57919"/>
        <dbReference type="ChEBI" id="CHEBI:58483"/>
        <dbReference type="ChEBI" id="CHEBI:60377"/>
        <dbReference type="EC" id="4.6.1.12"/>
    </reaction>
</comment>
<accession>A0A933NWG0</accession>
<evidence type="ECO:0000259" key="12">
    <source>
        <dbReference type="Pfam" id="PF02542"/>
    </source>
</evidence>
<organism evidence="13 14">
    <name type="scientific">Devosia nanyangense</name>
    <dbReference type="NCBI Taxonomy" id="1228055"/>
    <lineage>
        <taxon>Bacteria</taxon>
        <taxon>Pseudomonadati</taxon>
        <taxon>Pseudomonadota</taxon>
        <taxon>Alphaproteobacteria</taxon>
        <taxon>Hyphomicrobiales</taxon>
        <taxon>Devosiaceae</taxon>
        <taxon>Devosia</taxon>
    </lineage>
</organism>
<keyword evidence="7 11" id="KW-0479">Metal-binding</keyword>
<dbReference type="HAMAP" id="MF_00107">
    <property type="entry name" value="IspF"/>
    <property type="match status" value="1"/>
</dbReference>
<dbReference type="NCBIfam" id="NF006899">
    <property type="entry name" value="PRK09382.1"/>
    <property type="match status" value="1"/>
</dbReference>
<dbReference type="InterPro" id="IPR003526">
    <property type="entry name" value="MECDP_synthase"/>
</dbReference>
<gene>
    <name evidence="11" type="primary">ispDF</name>
    <name evidence="13" type="ORF">HY834_00235</name>
</gene>
<dbReference type="InterPro" id="IPR026596">
    <property type="entry name" value="IspD/F"/>
</dbReference>
<feature type="region of interest" description="2-C-methyl-D-erythritol 4-phosphate cytidylyltransferase" evidence="11">
    <location>
        <begin position="1"/>
        <end position="232"/>
    </location>
</feature>
<feature type="binding site" evidence="11">
    <location>
        <position position="273"/>
    </location>
    <ligand>
        <name>a divalent metal cation</name>
        <dbReference type="ChEBI" id="CHEBI:60240"/>
    </ligand>
</feature>
<evidence type="ECO:0000256" key="3">
    <source>
        <dbReference type="ARBA" id="ARBA00004709"/>
    </source>
</evidence>